<comment type="caution">
    <text evidence="1">The sequence shown here is derived from an EMBL/GenBank/DDBJ whole genome shotgun (WGS) entry which is preliminary data.</text>
</comment>
<dbReference type="OrthoDB" id="2014201at2759"/>
<gene>
    <name evidence="1" type="ORF">KCV03_g3516</name>
</gene>
<dbReference type="EMBL" id="JAHFYH010000018">
    <property type="protein sequence ID" value="KAH0224615.1"/>
    <property type="molecule type" value="Genomic_DNA"/>
</dbReference>
<evidence type="ECO:0000313" key="1">
    <source>
        <dbReference type="EMBL" id="KAH0224615.1"/>
    </source>
</evidence>
<reference evidence="1" key="1">
    <citation type="journal article" date="2021" name="J Fungi (Basel)">
        <title>Virulence traits and population genomics of the black yeast Aureobasidium melanogenum.</title>
        <authorList>
            <person name="Cernosa A."/>
            <person name="Sun X."/>
            <person name="Gostincar C."/>
            <person name="Fang C."/>
            <person name="Gunde-Cimerman N."/>
            <person name="Song Z."/>
        </authorList>
    </citation>
    <scope>NUCLEOTIDE SEQUENCE</scope>
    <source>
        <strain evidence="1">EXF-8016</strain>
    </source>
</reference>
<dbReference type="Proteomes" id="UP000767238">
    <property type="component" value="Unassembled WGS sequence"/>
</dbReference>
<evidence type="ECO:0000313" key="2">
    <source>
        <dbReference type="Proteomes" id="UP000767238"/>
    </source>
</evidence>
<dbReference type="PANTHER" id="PTHR11183">
    <property type="entry name" value="GLYCOGENIN SUBFAMILY MEMBER"/>
    <property type="match status" value="1"/>
</dbReference>
<reference evidence="1" key="2">
    <citation type="submission" date="2021-08" db="EMBL/GenBank/DDBJ databases">
        <authorList>
            <person name="Gostincar C."/>
            <person name="Sun X."/>
            <person name="Song Z."/>
            <person name="Gunde-Cimerman N."/>
        </authorList>
    </citation>
    <scope>NUCLEOTIDE SEQUENCE</scope>
    <source>
        <strain evidence="1">EXF-8016</strain>
    </source>
</reference>
<protein>
    <recommendedName>
        <fullName evidence="3">Glycosyltransferase family 8 protein</fullName>
    </recommendedName>
</protein>
<evidence type="ECO:0008006" key="3">
    <source>
        <dbReference type="Google" id="ProtNLM"/>
    </source>
</evidence>
<dbReference type="Gene3D" id="3.90.550.10">
    <property type="entry name" value="Spore Coat Polysaccharide Biosynthesis Protein SpsA, Chain A"/>
    <property type="match status" value="1"/>
</dbReference>
<sequence length="267" mass="30959">MTRSRDPIPLLVLATADVYPYKIQQLTDEGARVIMTERIPAPPWMKMGDSRYADVLTKLNLWRLTEFDKIAFFDADILVTAPLDGIFEDPAAEPRPNSGDGATLNDNLPSSYVFAAHAENFRYDHPVPPSPADLFRRFDAEFLKAHPIPERVLRPDYLNAGFFVMSPGQQIYDLYISKLEQSFLGGSMPEQDLLNSVHNQTGPMPWQKLDWQWNAHYPTLKDFYAGVKSMHDKFWKEDSDEPEFTNDNVLRRLWRGQVQEMEHYYKR</sequence>
<dbReference type="InterPro" id="IPR029044">
    <property type="entry name" value="Nucleotide-diphossugar_trans"/>
</dbReference>
<dbReference type="InterPro" id="IPR050587">
    <property type="entry name" value="GNT1/Glycosyltrans_8"/>
</dbReference>
<proteinExistence type="predicted"/>
<organism evidence="1 2">
    <name type="scientific">Aureobasidium melanogenum</name>
    <name type="common">Aureobasidium pullulans var. melanogenum</name>
    <dbReference type="NCBI Taxonomy" id="46634"/>
    <lineage>
        <taxon>Eukaryota</taxon>
        <taxon>Fungi</taxon>
        <taxon>Dikarya</taxon>
        <taxon>Ascomycota</taxon>
        <taxon>Pezizomycotina</taxon>
        <taxon>Dothideomycetes</taxon>
        <taxon>Dothideomycetidae</taxon>
        <taxon>Dothideales</taxon>
        <taxon>Saccotheciaceae</taxon>
        <taxon>Aureobasidium</taxon>
    </lineage>
</organism>
<dbReference type="SUPFAM" id="SSF53448">
    <property type="entry name" value="Nucleotide-diphospho-sugar transferases"/>
    <property type="match status" value="1"/>
</dbReference>
<feature type="non-terminal residue" evidence="1">
    <location>
        <position position="267"/>
    </location>
</feature>
<dbReference type="AlphaFoldDB" id="A0A9P8K9S7"/>
<name>A0A9P8K9S7_AURME</name>
<accession>A0A9P8K9S7</accession>